<organism evidence="1 2">
    <name type="scientific">Olea europaea subsp. europaea</name>
    <dbReference type="NCBI Taxonomy" id="158383"/>
    <lineage>
        <taxon>Eukaryota</taxon>
        <taxon>Viridiplantae</taxon>
        <taxon>Streptophyta</taxon>
        <taxon>Embryophyta</taxon>
        <taxon>Tracheophyta</taxon>
        <taxon>Spermatophyta</taxon>
        <taxon>Magnoliopsida</taxon>
        <taxon>eudicotyledons</taxon>
        <taxon>Gunneridae</taxon>
        <taxon>Pentapetalae</taxon>
        <taxon>asterids</taxon>
        <taxon>lamiids</taxon>
        <taxon>Lamiales</taxon>
        <taxon>Oleaceae</taxon>
        <taxon>Oleeae</taxon>
        <taxon>Olea</taxon>
    </lineage>
</organism>
<evidence type="ECO:0000313" key="2">
    <source>
        <dbReference type="Proteomes" id="UP000594638"/>
    </source>
</evidence>
<protein>
    <submittedName>
        <fullName evidence="1">Uncharacterized protein</fullName>
    </submittedName>
</protein>
<evidence type="ECO:0000313" key="1">
    <source>
        <dbReference type="EMBL" id="CAA3017749.1"/>
    </source>
</evidence>
<dbReference type="Proteomes" id="UP000594638">
    <property type="component" value="Unassembled WGS sequence"/>
</dbReference>
<sequence length="136" mass="16264">MLMELKKKMKVAGYVPDTSFALYDLEDEERESEVMVPQREDCTCIWPHCIPSSNSYKDNQKHRGLCRLPQCIKIHIWYCRKRNCCERQQSILSFQRQSMFMWRLLVNKQLFFVKGLLLNGSLFYRKPCSQKLEVFG</sequence>
<reference evidence="1 2" key="1">
    <citation type="submission" date="2019-12" db="EMBL/GenBank/DDBJ databases">
        <authorList>
            <person name="Alioto T."/>
            <person name="Alioto T."/>
            <person name="Gomez Garrido J."/>
        </authorList>
    </citation>
    <scope>NUCLEOTIDE SEQUENCE [LARGE SCALE GENOMIC DNA]</scope>
</reference>
<name>A0A8S0UJF8_OLEEU</name>
<dbReference type="Gramene" id="OE9A073711T1">
    <property type="protein sequence ID" value="OE9A073711C1"/>
    <property type="gene ID" value="OE9A073711"/>
</dbReference>
<keyword evidence="2" id="KW-1185">Reference proteome</keyword>
<proteinExistence type="predicted"/>
<comment type="caution">
    <text evidence="1">The sequence shown here is derived from an EMBL/GenBank/DDBJ whole genome shotgun (WGS) entry which is preliminary data.</text>
</comment>
<gene>
    <name evidence="1" type="ORF">OLEA9_A073711</name>
</gene>
<dbReference type="EMBL" id="CACTIH010007734">
    <property type="protein sequence ID" value="CAA3017749.1"/>
    <property type="molecule type" value="Genomic_DNA"/>
</dbReference>
<dbReference type="AlphaFoldDB" id="A0A8S0UJF8"/>
<accession>A0A8S0UJF8</accession>